<dbReference type="InterPro" id="IPR038332">
    <property type="entry name" value="PPE_sf"/>
</dbReference>
<feature type="region of interest" description="Disordered" evidence="2">
    <location>
        <begin position="179"/>
        <end position="213"/>
    </location>
</feature>
<sequence>MTTAQVGEAGFGDTMTPQQIYDNFMNAEGPGDLMRSQHHLATVMSAYQERVDRITTLVAAMEEGWTGSASQAAQLSAGPLALAHDEAAMCMVEASQLIQNQIQAFYDTKNKVVPIPEVPRAPSTLENLIILGAENCGYQDKVKASFDAAQQNVSAMDSWSVSSSDNGFRMPSAYGNLGHAGLPEGRSGMAGTGIPGHGGNQPPETPPLGVAGF</sequence>
<comment type="similarity">
    <text evidence="1">Belongs to the mycobacterial PPE family.</text>
</comment>
<dbReference type="Proteomes" id="UP001597417">
    <property type="component" value="Unassembled WGS sequence"/>
</dbReference>
<evidence type="ECO:0000259" key="3">
    <source>
        <dbReference type="Pfam" id="PF00823"/>
    </source>
</evidence>
<organism evidence="4 5">
    <name type="scientific">Amycolatopsis pigmentata</name>
    <dbReference type="NCBI Taxonomy" id="450801"/>
    <lineage>
        <taxon>Bacteria</taxon>
        <taxon>Bacillati</taxon>
        <taxon>Actinomycetota</taxon>
        <taxon>Actinomycetes</taxon>
        <taxon>Pseudonocardiales</taxon>
        <taxon>Pseudonocardiaceae</taxon>
        <taxon>Amycolatopsis</taxon>
    </lineage>
</organism>
<evidence type="ECO:0000256" key="2">
    <source>
        <dbReference type="SAM" id="MobiDB-lite"/>
    </source>
</evidence>
<feature type="domain" description="PPE" evidence="3">
    <location>
        <begin position="24"/>
        <end position="129"/>
    </location>
</feature>
<feature type="compositionally biased region" description="Gly residues" evidence="2">
    <location>
        <begin position="188"/>
        <end position="199"/>
    </location>
</feature>
<evidence type="ECO:0000313" key="5">
    <source>
        <dbReference type="Proteomes" id="UP001597417"/>
    </source>
</evidence>
<comment type="caution">
    <text evidence="4">The sequence shown here is derived from an EMBL/GenBank/DDBJ whole genome shotgun (WGS) entry which is preliminary data.</text>
</comment>
<evidence type="ECO:0000313" key="4">
    <source>
        <dbReference type="EMBL" id="MFD2419112.1"/>
    </source>
</evidence>
<dbReference type="Gene3D" id="1.20.1260.20">
    <property type="entry name" value="PPE superfamily"/>
    <property type="match status" value="1"/>
</dbReference>
<dbReference type="EMBL" id="JBHUKR010000011">
    <property type="protein sequence ID" value="MFD2419112.1"/>
    <property type="molecule type" value="Genomic_DNA"/>
</dbReference>
<proteinExistence type="inferred from homology"/>
<gene>
    <name evidence="4" type="ORF">ACFSXZ_22530</name>
</gene>
<accession>A0ABW5FX66</accession>
<dbReference type="InterPro" id="IPR000030">
    <property type="entry name" value="PPE_dom"/>
</dbReference>
<evidence type="ECO:0000256" key="1">
    <source>
        <dbReference type="ARBA" id="ARBA00010652"/>
    </source>
</evidence>
<name>A0ABW5FX66_9PSEU</name>
<dbReference type="SUPFAM" id="SSF140459">
    <property type="entry name" value="PE/PPE dimer-like"/>
    <property type="match status" value="1"/>
</dbReference>
<dbReference type="Pfam" id="PF00823">
    <property type="entry name" value="PPE"/>
    <property type="match status" value="1"/>
</dbReference>
<protein>
    <recommendedName>
        <fullName evidence="3">PPE domain-containing protein</fullName>
    </recommendedName>
</protein>
<reference evidence="5" key="1">
    <citation type="journal article" date="2019" name="Int. J. Syst. Evol. Microbiol.">
        <title>The Global Catalogue of Microorganisms (GCM) 10K type strain sequencing project: providing services to taxonomists for standard genome sequencing and annotation.</title>
        <authorList>
            <consortium name="The Broad Institute Genomics Platform"/>
            <consortium name="The Broad Institute Genome Sequencing Center for Infectious Disease"/>
            <person name="Wu L."/>
            <person name="Ma J."/>
        </authorList>
    </citation>
    <scope>NUCLEOTIDE SEQUENCE [LARGE SCALE GENOMIC DNA]</scope>
    <source>
        <strain evidence="5">CGMCC 4.7645</strain>
    </source>
</reference>
<keyword evidence="5" id="KW-1185">Reference proteome</keyword>
<dbReference type="RefSeq" id="WP_378267126.1">
    <property type="nucleotide sequence ID" value="NZ_JBHUKR010000011.1"/>
</dbReference>